<reference evidence="10 11" key="1">
    <citation type="journal article" date="2013" name="Curr. Biol.">
        <title>The Genome of the Foraminiferan Reticulomyxa filosa.</title>
        <authorList>
            <person name="Glockner G."/>
            <person name="Hulsmann N."/>
            <person name="Schleicher M."/>
            <person name="Noegel A.A."/>
            <person name="Eichinger L."/>
            <person name="Gallinger C."/>
            <person name="Pawlowski J."/>
            <person name="Sierra R."/>
            <person name="Euteneuer U."/>
            <person name="Pillet L."/>
            <person name="Moustafa A."/>
            <person name="Platzer M."/>
            <person name="Groth M."/>
            <person name="Szafranski K."/>
            <person name="Schliwa M."/>
        </authorList>
    </citation>
    <scope>NUCLEOTIDE SEQUENCE [LARGE SCALE GENOMIC DNA]</scope>
</reference>
<keyword evidence="6 7" id="KW-0249">Electron transport</keyword>
<dbReference type="Pfam" id="PF01012">
    <property type="entry name" value="ETF"/>
    <property type="match status" value="1"/>
</dbReference>
<dbReference type="Gene3D" id="3.40.50.620">
    <property type="entry name" value="HUPs"/>
    <property type="match status" value="1"/>
</dbReference>
<keyword evidence="4 7" id="KW-0285">Flavoprotein</keyword>
<evidence type="ECO:0000256" key="7">
    <source>
        <dbReference type="PIRNR" id="PIRNR000089"/>
    </source>
</evidence>
<dbReference type="Proteomes" id="UP000023152">
    <property type="component" value="Unassembled WGS sequence"/>
</dbReference>
<dbReference type="InterPro" id="IPR033947">
    <property type="entry name" value="ETF_alpha_N"/>
</dbReference>
<dbReference type="OMA" id="HHICGIG"/>
<dbReference type="InterPro" id="IPR014731">
    <property type="entry name" value="ETF_asu_C"/>
</dbReference>
<feature type="binding site" evidence="8">
    <location>
        <position position="307"/>
    </location>
    <ligand>
        <name>FAD</name>
        <dbReference type="ChEBI" id="CHEBI:57692"/>
    </ligand>
</feature>
<evidence type="ECO:0000256" key="3">
    <source>
        <dbReference type="ARBA" id="ARBA00022448"/>
    </source>
</evidence>
<feature type="binding site" evidence="8">
    <location>
        <begin position="269"/>
        <end position="273"/>
    </location>
    <ligand>
        <name>FAD</name>
        <dbReference type="ChEBI" id="CHEBI:57692"/>
    </ligand>
</feature>
<dbReference type="GO" id="GO:0005759">
    <property type="term" value="C:mitochondrial matrix"/>
    <property type="evidence" value="ECO:0007669"/>
    <property type="project" value="UniProtKB-SubCell"/>
</dbReference>
<proteinExistence type="inferred from homology"/>
<comment type="subunit">
    <text evidence="7">Heterodimer of an alpha and a beta subunit.</text>
</comment>
<comment type="subcellular location">
    <subcellularLocation>
        <location evidence="1 7">Mitochondrion matrix</location>
    </subcellularLocation>
</comment>
<comment type="cofactor">
    <cofactor evidence="7 8">
        <name>FAD</name>
        <dbReference type="ChEBI" id="CHEBI:57692"/>
    </cofactor>
    <text evidence="7 8">Binds 1 FAD per dimer.</text>
</comment>
<dbReference type="SUPFAM" id="SSF52402">
    <property type="entry name" value="Adenine nucleotide alpha hydrolases-like"/>
    <property type="match status" value="1"/>
</dbReference>
<dbReference type="InterPro" id="IPR014730">
    <property type="entry name" value="ETF_a/b_N"/>
</dbReference>
<evidence type="ECO:0000313" key="11">
    <source>
        <dbReference type="Proteomes" id="UP000023152"/>
    </source>
</evidence>
<feature type="domain" description="Electron transfer flavoprotein alpha/beta-subunit N-terminal" evidence="9">
    <location>
        <begin position="21"/>
        <end position="202"/>
    </location>
</feature>
<evidence type="ECO:0000256" key="8">
    <source>
        <dbReference type="PIRSR" id="PIRSR000089-1"/>
    </source>
</evidence>
<dbReference type="EMBL" id="ASPP01011407">
    <property type="protein sequence ID" value="ETO21670.1"/>
    <property type="molecule type" value="Genomic_DNA"/>
</dbReference>
<gene>
    <name evidence="10" type="ORF">RFI_15536</name>
</gene>
<accession>X6N5V2</accession>
<protein>
    <recommendedName>
        <fullName evidence="7">Electron transfer flavoprotein subunit alpha</fullName>
        <shortName evidence="7">Alpha-ETF</shortName>
    </recommendedName>
</protein>
<organism evidence="10 11">
    <name type="scientific">Reticulomyxa filosa</name>
    <dbReference type="NCBI Taxonomy" id="46433"/>
    <lineage>
        <taxon>Eukaryota</taxon>
        <taxon>Sar</taxon>
        <taxon>Rhizaria</taxon>
        <taxon>Retaria</taxon>
        <taxon>Foraminifera</taxon>
        <taxon>Monothalamids</taxon>
        <taxon>Reticulomyxidae</taxon>
        <taxon>Reticulomyxa</taxon>
    </lineage>
</organism>
<dbReference type="CDD" id="cd01715">
    <property type="entry name" value="ETF_alpha"/>
    <property type="match status" value="1"/>
</dbReference>
<dbReference type="PROSITE" id="PS00696">
    <property type="entry name" value="ETF_ALPHA"/>
    <property type="match status" value="1"/>
</dbReference>
<dbReference type="SUPFAM" id="SSF52467">
    <property type="entry name" value="DHS-like NAD/FAD-binding domain"/>
    <property type="match status" value="1"/>
</dbReference>
<dbReference type="GO" id="GO:0033539">
    <property type="term" value="P:fatty acid beta-oxidation using acyl-CoA dehydrogenase"/>
    <property type="evidence" value="ECO:0007669"/>
    <property type="project" value="TreeGrafter"/>
</dbReference>
<keyword evidence="11" id="KW-1185">Reference proteome</keyword>
<evidence type="ECO:0000256" key="2">
    <source>
        <dbReference type="ARBA" id="ARBA00005817"/>
    </source>
</evidence>
<dbReference type="GO" id="GO:0009055">
    <property type="term" value="F:electron transfer activity"/>
    <property type="evidence" value="ECO:0007669"/>
    <property type="project" value="InterPro"/>
</dbReference>
<dbReference type="Pfam" id="PF00766">
    <property type="entry name" value="ETF_alpha"/>
    <property type="match status" value="1"/>
</dbReference>
<comment type="caution">
    <text evidence="10">The sequence shown here is derived from an EMBL/GenBank/DDBJ whole genome shotgun (WGS) entry which is preliminary data.</text>
</comment>
<dbReference type="InterPro" id="IPR001308">
    <property type="entry name" value="ETF_a/FixB"/>
</dbReference>
<feature type="binding site" evidence="8">
    <location>
        <begin position="255"/>
        <end position="256"/>
    </location>
    <ligand>
        <name>FAD</name>
        <dbReference type="ChEBI" id="CHEBI:57692"/>
    </ligand>
</feature>
<comment type="similarity">
    <text evidence="2 7">Belongs to the ETF alpha-subunit/FixB family.</text>
</comment>
<evidence type="ECO:0000256" key="1">
    <source>
        <dbReference type="ARBA" id="ARBA00004305"/>
    </source>
</evidence>
<dbReference type="PIRSF" id="PIRSF000089">
    <property type="entry name" value="Electra_flavoP_a"/>
    <property type="match status" value="1"/>
</dbReference>
<name>X6N5V2_RETFI</name>
<feature type="binding site" evidence="8">
    <location>
        <position position="229"/>
    </location>
    <ligand>
        <name>FAD</name>
        <dbReference type="ChEBI" id="CHEBI:57692"/>
    </ligand>
</feature>
<dbReference type="InterPro" id="IPR014729">
    <property type="entry name" value="Rossmann-like_a/b/a_fold"/>
</dbReference>
<evidence type="ECO:0000256" key="6">
    <source>
        <dbReference type="ARBA" id="ARBA00022982"/>
    </source>
</evidence>
<feature type="binding site" evidence="8">
    <location>
        <begin position="286"/>
        <end position="293"/>
    </location>
    <ligand>
        <name>FAD</name>
        <dbReference type="ChEBI" id="CHEBI:57692"/>
    </ligand>
</feature>
<dbReference type="GO" id="GO:0050660">
    <property type="term" value="F:flavin adenine dinucleotide binding"/>
    <property type="evidence" value="ECO:0007669"/>
    <property type="project" value="InterPro"/>
</dbReference>
<evidence type="ECO:0000259" key="9">
    <source>
        <dbReference type="SMART" id="SM00893"/>
    </source>
</evidence>
<dbReference type="AlphaFoldDB" id="X6N5V2"/>
<evidence type="ECO:0000256" key="5">
    <source>
        <dbReference type="ARBA" id="ARBA00022827"/>
    </source>
</evidence>
<comment type="function">
    <text evidence="7">The electron transfer flavoprotein serves as a specific electron acceptor for several dehydrogenases, including five acyl-CoA dehydrogenases, glutaryl-CoA and sarcosine dehydrogenase. It transfers the electrons to the main mitochondrial respiratory chain via ETF-ubiquinone oxidoreductase (ETF dehydrogenase).</text>
</comment>
<dbReference type="Gene3D" id="3.40.50.1220">
    <property type="entry name" value="TPP-binding domain"/>
    <property type="match status" value="1"/>
</dbReference>
<sequence length="343" mass="36236">MFSRALRSGLVCRSWSRNASTLVIAEHNNTKLSDNTRSALAAAFQIPENKVHVVVAGNECGSVAKEISGISGVSKVWVASNAKYAHQLPETLSELVVDCHKANKYTHIIAGISSFAKDVIPRVAGLLECPQISDIIKVYDANTFERAMYAGNALCRVRSTGSTTLLTCRPTAFGGELKTNAGQACEVVDLKPTTATDGTLRTSTHVSDEVSAQRGPSLTKAGVIVSGGRGMQASENFKILYELADTIGDCAVGASRAAVDSGFVPNDLQIGQTGKVVAPNLYIAVGISGAIQHIAGMKDSKTVIAINKDKEAPIFAVADYGLVADLFQAVPQLTKMIKANKQK</sequence>
<evidence type="ECO:0000313" key="10">
    <source>
        <dbReference type="EMBL" id="ETO21670.1"/>
    </source>
</evidence>
<dbReference type="PANTHER" id="PTHR43153">
    <property type="entry name" value="ELECTRON TRANSFER FLAVOPROTEIN ALPHA"/>
    <property type="match status" value="1"/>
</dbReference>
<dbReference type="InterPro" id="IPR029035">
    <property type="entry name" value="DHS-like_NAD/FAD-binding_dom"/>
</dbReference>
<dbReference type="OrthoDB" id="1715808at2759"/>
<keyword evidence="7" id="KW-0496">Mitochondrion</keyword>
<evidence type="ECO:0000256" key="4">
    <source>
        <dbReference type="ARBA" id="ARBA00022630"/>
    </source>
</evidence>
<dbReference type="SMART" id="SM00893">
    <property type="entry name" value="ETF"/>
    <property type="match status" value="1"/>
</dbReference>
<dbReference type="PANTHER" id="PTHR43153:SF1">
    <property type="entry name" value="ELECTRON TRANSFER FLAVOPROTEIN SUBUNIT ALPHA, MITOCHONDRIAL"/>
    <property type="match status" value="1"/>
</dbReference>
<keyword evidence="3 7" id="KW-0813">Transport</keyword>
<dbReference type="FunFam" id="3.40.50.1220:FF:000001">
    <property type="entry name" value="Electron transfer flavoprotein, alpha subunit"/>
    <property type="match status" value="1"/>
</dbReference>
<keyword evidence="5 7" id="KW-0274">FAD</keyword>
<dbReference type="InterPro" id="IPR018206">
    <property type="entry name" value="ETF_asu_C_CS"/>
</dbReference>